<dbReference type="AlphaFoldDB" id="A0A8J2KI18"/>
<dbReference type="EMBL" id="CAJVCH010318149">
    <property type="protein sequence ID" value="CAG7786441.1"/>
    <property type="molecule type" value="Genomic_DNA"/>
</dbReference>
<feature type="compositionally biased region" description="Low complexity" evidence="1">
    <location>
        <begin position="8"/>
        <end position="20"/>
    </location>
</feature>
<comment type="caution">
    <text evidence="2">The sequence shown here is derived from an EMBL/GenBank/DDBJ whole genome shotgun (WGS) entry which is preliminary data.</text>
</comment>
<reference evidence="2" key="1">
    <citation type="submission" date="2021-06" db="EMBL/GenBank/DDBJ databases">
        <authorList>
            <person name="Hodson N. C."/>
            <person name="Mongue J. A."/>
            <person name="Jaron S. K."/>
        </authorList>
    </citation>
    <scope>NUCLEOTIDE SEQUENCE</scope>
</reference>
<evidence type="ECO:0000256" key="1">
    <source>
        <dbReference type="SAM" id="MobiDB-lite"/>
    </source>
</evidence>
<keyword evidence="3" id="KW-1185">Reference proteome</keyword>
<accession>A0A8J2KI18</accession>
<protein>
    <submittedName>
        <fullName evidence="2">Uncharacterized protein</fullName>
    </submittedName>
</protein>
<organism evidence="2 3">
    <name type="scientific">Allacma fusca</name>
    <dbReference type="NCBI Taxonomy" id="39272"/>
    <lineage>
        <taxon>Eukaryota</taxon>
        <taxon>Metazoa</taxon>
        <taxon>Ecdysozoa</taxon>
        <taxon>Arthropoda</taxon>
        <taxon>Hexapoda</taxon>
        <taxon>Collembola</taxon>
        <taxon>Symphypleona</taxon>
        <taxon>Sminthuridae</taxon>
        <taxon>Allacma</taxon>
    </lineage>
</organism>
<sequence>VNEKQATDTDSVSSPSVTTTGIINEGSMEIQITASNSIFKIAFTHSLEEKNSSKHGMKISLKVSQIKIRQYALNS</sequence>
<evidence type="ECO:0000313" key="2">
    <source>
        <dbReference type="EMBL" id="CAG7786441.1"/>
    </source>
</evidence>
<feature type="region of interest" description="Disordered" evidence="1">
    <location>
        <begin position="1"/>
        <end position="20"/>
    </location>
</feature>
<proteinExistence type="predicted"/>
<gene>
    <name evidence="2" type="ORF">AFUS01_LOCUS25010</name>
</gene>
<dbReference type="Proteomes" id="UP000708208">
    <property type="component" value="Unassembled WGS sequence"/>
</dbReference>
<name>A0A8J2KI18_9HEXA</name>
<evidence type="ECO:0000313" key="3">
    <source>
        <dbReference type="Proteomes" id="UP000708208"/>
    </source>
</evidence>
<feature type="non-terminal residue" evidence="2">
    <location>
        <position position="1"/>
    </location>
</feature>